<dbReference type="GO" id="GO:0015149">
    <property type="term" value="F:hexose transmembrane transporter activity"/>
    <property type="evidence" value="ECO:0007669"/>
    <property type="project" value="TreeGrafter"/>
</dbReference>
<dbReference type="InterPro" id="IPR020846">
    <property type="entry name" value="MFS_dom"/>
</dbReference>
<dbReference type="PROSITE" id="PS50850">
    <property type="entry name" value="MFS"/>
    <property type="match status" value="1"/>
</dbReference>
<dbReference type="NCBIfam" id="TIGR00879">
    <property type="entry name" value="SP"/>
    <property type="match status" value="1"/>
</dbReference>
<feature type="transmembrane region" description="Helical" evidence="8">
    <location>
        <begin position="268"/>
        <end position="290"/>
    </location>
</feature>
<feature type="transmembrane region" description="Helical" evidence="8">
    <location>
        <begin position="310"/>
        <end position="330"/>
    </location>
</feature>
<keyword evidence="5 8" id="KW-0472">Membrane</keyword>
<evidence type="ECO:0000313" key="11">
    <source>
        <dbReference type="EMBL" id="KAJ3653793.1"/>
    </source>
</evidence>
<dbReference type="PROSITE" id="PS00217">
    <property type="entry name" value="SUGAR_TRANSPORT_2"/>
    <property type="match status" value="1"/>
</dbReference>
<evidence type="ECO:0000256" key="7">
    <source>
        <dbReference type="RuleBase" id="RU003346"/>
    </source>
</evidence>
<keyword evidence="6" id="KW-0325">Glycoprotein</keyword>
<name>A0AA38IEW9_9CUCU</name>
<dbReference type="InterPro" id="IPR005829">
    <property type="entry name" value="Sugar_transporter_CS"/>
</dbReference>
<sequence length="469" mass="52139">MTVCRFKFIFTVLAISVGSGFQHGYHSGIINVPAKVFRQWIKTIKTERLLGQTPPEREITIIWSVAVAVFSIGGMLGACLIGYFSDRCGRKRSIMWNNGIILLAIGFTVFSKSMKAFELFIFGRFLAGINAGLNGGLCPIYLVEIAPDYYRGAVASVYQLVIVVSILISHIAGLLLGTDDMWPLMFAVAVIPAVFQMVCLWFCPESPRYLLMQRESEKKARRALMWIIEDIDLVNTEMEDLMTEDNLVRQMHASLLRRVLGIPSLKNSLIMCAVLNVSQQLCGINTMVYFSTEIFGGVGMTEDAATCTTLGFSSVLIVMTVLSLFLVDSVGRRRMMLFSFTGMAIFTLILLYTLVAAGSANASAYMKYIAVVVACLFVASYAIGAGPIPWFITAELVVYPARSLAVSITVFCNWVASFMVAQTFLSLQEAIDNYVFTIFIILDIFFFCYTLNFPETSRLSALTIIEMYQ</sequence>
<feature type="transmembrane region" description="Helical" evidence="8">
    <location>
        <begin position="404"/>
        <end position="425"/>
    </location>
</feature>
<keyword evidence="12" id="KW-1185">Reference proteome</keyword>
<evidence type="ECO:0000259" key="10">
    <source>
        <dbReference type="PROSITE" id="PS50850"/>
    </source>
</evidence>
<gene>
    <name evidence="11" type="ORF">Zmor_013026</name>
</gene>
<dbReference type="PRINTS" id="PR00171">
    <property type="entry name" value="SUGRTRNSPORT"/>
</dbReference>
<keyword evidence="2 7" id="KW-0813">Transport</keyword>
<dbReference type="InterPro" id="IPR036259">
    <property type="entry name" value="MFS_trans_sf"/>
</dbReference>
<feature type="transmembrane region" description="Helical" evidence="8">
    <location>
        <begin position="61"/>
        <end position="84"/>
    </location>
</feature>
<protein>
    <recommendedName>
        <fullName evidence="10">Major facilitator superfamily (MFS) profile domain-containing protein</fullName>
    </recommendedName>
</protein>
<feature type="transmembrane region" description="Helical" evidence="8">
    <location>
        <begin position="120"/>
        <end position="143"/>
    </location>
</feature>
<feature type="domain" description="Major facilitator superfamily (MFS) profile" evidence="10">
    <location>
        <begin position="12"/>
        <end position="458"/>
    </location>
</feature>
<evidence type="ECO:0000256" key="5">
    <source>
        <dbReference type="ARBA" id="ARBA00023136"/>
    </source>
</evidence>
<feature type="transmembrane region" description="Helical" evidence="8">
    <location>
        <begin position="431"/>
        <end position="451"/>
    </location>
</feature>
<keyword evidence="4 8" id="KW-1133">Transmembrane helix</keyword>
<proteinExistence type="inferred from homology"/>
<feature type="transmembrane region" description="Helical" evidence="8">
    <location>
        <begin position="182"/>
        <end position="203"/>
    </location>
</feature>
<reference evidence="11" key="1">
    <citation type="journal article" date="2023" name="G3 (Bethesda)">
        <title>Whole genome assemblies of Zophobas morio and Tenebrio molitor.</title>
        <authorList>
            <person name="Kaur S."/>
            <person name="Stinson S.A."/>
            <person name="diCenzo G.C."/>
        </authorList>
    </citation>
    <scope>NUCLEOTIDE SEQUENCE</scope>
    <source>
        <strain evidence="11">QUZm001</strain>
    </source>
</reference>
<dbReference type="InterPro" id="IPR003663">
    <property type="entry name" value="Sugar/inositol_transpt"/>
</dbReference>
<keyword evidence="3 8" id="KW-0812">Transmembrane</keyword>
<dbReference type="PROSITE" id="PS00216">
    <property type="entry name" value="SUGAR_TRANSPORT_1"/>
    <property type="match status" value="1"/>
</dbReference>
<dbReference type="Gene3D" id="1.20.1250.20">
    <property type="entry name" value="MFS general substrate transporter like domains"/>
    <property type="match status" value="1"/>
</dbReference>
<organism evidence="11 12">
    <name type="scientific">Zophobas morio</name>
    <dbReference type="NCBI Taxonomy" id="2755281"/>
    <lineage>
        <taxon>Eukaryota</taxon>
        <taxon>Metazoa</taxon>
        <taxon>Ecdysozoa</taxon>
        <taxon>Arthropoda</taxon>
        <taxon>Hexapoda</taxon>
        <taxon>Insecta</taxon>
        <taxon>Pterygota</taxon>
        <taxon>Neoptera</taxon>
        <taxon>Endopterygota</taxon>
        <taxon>Coleoptera</taxon>
        <taxon>Polyphaga</taxon>
        <taxon>Cucujiformia</taxon>
        <taxon>Tenebrionidae</taxon>
        <taxon>Zophobas</taxon>
    </lineage>
</organism>
<feature type="transmembrane region" description="Helical" evidence="8">
    <location>
        <begin position="368"/>
        <end position="392"/>
    </location>
</feature>
<dbReference type="EMBL" id="JALNTZ010000004">
    <property type="protein sequence ID" value="KAJ3653793.1"/>
    <property type="molecule type" value="Genomic_DNA"/>
</dbReference>
<dbReference type="SUPFAM" id="SSF103473">
    <property type="entry name" value="MFS general substrate transporter"/>
    <property type="match status" value="1"/>
</dbReference>
<evidence type="ECO:0000256" key="9">
    <source>
        <dbReference type="SAM" id="SignalP"/>
    </source>
</evidence>
<comment type="similarity">
    <text evidence="7">Belongs to the major facilitator superfamily. Sugar transporter (TC 2.A.1.1) family.</text>
</comment>
<evidence type="ECO:0000256" key="3">
    <source>
        <dbReference type="ARBA" id="ARBA00022692"/>
    </source>
</evidence>
<feature type="transmembrane region" description="Helical" evidence="8">
    <location>
        <begin position="155"/>
        <end position="176"/>
    </location>
</feature>
<dbReference type="InterPro" id="IPR045263">
    <property type="entry name" value="GLUT"/>
</dbReference>
<feature type="signal peptide" evidence="9">
    <location>
        <begin position="1"/>
        <end position="20"/>
    </location>
</feature>
<dbReference type="InterPro" id="IPR005828">
    <property type="entry name" value="MFS_sugar_transport-like"/>
</dbReference>
<feature type="transmembrane region" description="Helical" evidence="8">
    <location>
        <begin position="337"/>
        <end position="356"/>
    </location>
</feature>
<evidence type="ECO:0000256" key="4">
    <source>
        <dbReference type="ARBA" id="ARBA00022989"/>
    </source>
</evidence>
<dbReference type="Pfam" id="PF00083">
    <property type="entry name" value="Sugar_tr"/>
    <property type="match status" value="1"/>
</dbReference>
<dbReference type="PANTHER" id="PTHR23503:SF8">
    <property type="entry name" value="FACILITATED GLUCOSE TRANSPORTER PROTEIN 1"/>
    <property type="match status" value="1"/>
</dbReference>
<dbReference type="AlphaFoldDB" id="A0AA38IEW9"/>
<evidence type="ECO:0000256" key="1">
    <source>
        <dbReference type="ARBA" id="ARBA00004141"/>
    </source>
</evidence>
<dbReference type="PANTHER" id="PTHR23503">
    <property type="entry name" value="SOLUTE CARRIER FAMILY 2"/>
    <property type="match status" value="1"/>
</dbReference>
<comment type="caution">
    <text evidence="11">The sequence shown here is derived from an EMBL/GenBank/DDBJ whole genome shotgun (WGS) entry which is preliminary data.</text>
</comment>
<feature type="chain" id="PRO_5041258577" description="Major facilitator superfamily (MFS) profile domain-containing protein" evidence="9">
    <location>
        <begin position="21"/>
        <end position="469"/>
    </location>
</feature>
<dbReference type="GO" id="GO:0016020">
    <property type="term" value="C:membrane"/>
    <property type="evidence" value="ECO:0007669"/>
    <property type="project" value="UniProtKB-SubCell"/>
</dbReference>
<evidence type="ECO:0000256" key="2">
    <source>
        <dbReference type="ARBA" id="ARBA00022448"/>
    </source>
</evidence>
<evidence type="ECO:0000256" key="6">
    <source>
        <dbReference type="ARBA" id="ARBA00023180"/>
    </source>
</evidence>
<accession>A0AA38IEW9</accession>
<feature type="transmembrane region" description="Helical" evidence="8">
    <location>
        <begin position="96"/>
        <end position="114"/>
    </location>
</feature>
<comment type="subcellular location">
    <subcellularLocation>
        <location evidence="1">Membrane</location>
        <topology evidence="1">Multi-pass membrane protein</topology>
    </subcellularLocation>
</comment>
<evidence type="ECO:0000313" key="12">
    <source>
        <dbReference type="Proteomes" id="UP001168821"/>
    </source>
</evidence>
<dbReference type="Proteomes" id="UP001168821">
    <property type="component" value="Unassembled WGS sequence"/>
</dbReference>
<evidence type="ECO:0000256" key="8">
    <source>
        <dbReference type="SAM" id="Phobius"/>
    </source>
</evidence>
<keyword evidence="9" id="KW-0732">Signal</keyword>